<dbReference type="EMBL" id="OX596095">
    <property type="protein sequence ID" value="CAM9526929.1"/>
    <property type="molecule type" value="Genomic_DNA"/>
</dbReference>
<protein>
    <submittedName>
        <fullName evidence="1">Uncharacterized protein</fullName>
    </submittedName>
</protein>
<accession>A0AC59YAN5</accession>
<evidence type="ECO:0000313" key="2">
    <source>
        <dbReference type="Proteomes" id="UP001162501"/>
    </source>
</evidence>
<gene>
    <name evidence="1" type="ORF">MRATA1EN22A_LOCUS3786</name>
</gene>
<dbReference type="Proteomes" id="UP001162501">
    <property type="component" value="Chromosome 11"/>
</dbReference>
<sequence>MEVTHTGDCVSTHEAQLRSEAFDKPANPGLGNSHSHGQPPRRSLAERLFFFWLRRALLLPEGVLWLRREGAGLWLWSEGFSPAAASLISAQAPECVGSGSQCTGLAAPRNVGSSQSRDQTRAPCSGGGFSTAGPQGGPALSTLQALSPDGSPRTRRCFWNRGQGCCQHLTVARTALRSPGLPTPNVTGAEGEDPPSRNIEAFARGTRVHSHPPWNKL</sequence>
<reference evidence="1" key="1">
    <citation type="submission" date="2023-05" db="EMBL/GenBank/DDBJ databases">
        <authorList>
            <consortium name="ELIXIR-Norway"/>
        </authorList>
    </citation>
    <scope>NUCLEOTIDE SEQUENCE</scope>
</reference>
<organism evidence="1 2">
    <name type="scientific">Rangifer tarandus platyrhynchus</name>
    <name type="common">Svalbard reindeer</name>
    <dbReference type="NCBI Taxonomy" id="3082113"/>
    <lineage>
        <taxon>Eukaryota</taxon>
        <taxon>Metazoa</taxon>
        <taxon>Chordata</taxon>
        <taxon>Craniata</taxon>
        <taxon>Vertebrata</taxon>
        <taxon>Euteleostomi</taxon>
        <taxon>Mammalia</taxon>
        <taxon>Eutheria</taxon>
        <taxon>Laurasiatheria</taxon>
        <taxon>Artiodactyla</taxon>
        <taxon>Ruminantia</taxon>
        <taxon>Pecora</taxon>
        <taxon>Cervidae</taxon>
        <taxon>Odocoileinae</taxon>
        <taxon>Rangifer</taxon>
    </lineage>
</organism>
<evidence type="ECO:0000313" key="1">
    <source>
        <dbReference type="EMBL" id="CAM9526929.1"/>
    </source>
</evidence>
<name>A0AC59YAN5_RANTA</name>
<reference evidence="1" key="2">
    <citation type="submission" date="2025-03" db="EMBL/GenBank/DDBJ databases">
        <authorList>
            <consortium name="ELIXIR-Norway"/>
            <consortium name="Elixir Norway"/>
        </authorList>
    </citation>
    <scope>NUCLEOTIDE SEQUENCE</scope>
</reference>
<proteinExistence type="predicted"/>